<evidence type="ECO:0000313" key="2">
    <source>
        <dbReference type="Proteomes" id="UP000186309"/>
    </source>
</evidence>
<dbReference type="AlphaFoldDB" id="A0A1U7CSV6"/>
<keyword evidence="2" id="KW-1185">Reference proteome</keyword>
<evidence type="ECO:0000313" key="1">
    <source>
        <dbReference type="EMBL" id="APW61979.1"/>
    </source>
</evidence>
<name>A0A1U7CSV6_9BACT</name>
<evidence type="ECO:0008006" key="3">
    <source>
        <dbReference type="Google" id="ProtNLM"/>
    </source>
</evidence>
<reference evidence="2" key="1">
    <citation type="submission" date="2016-12" db="EMBL/GenBank/DDBJ databases">
        <title>Comparative genomics of four Isosphaeraceae planctomycetes: a common pool of plasmids and glycoside hydrolase genes.</title>
        <authorList>
            <person name="Ivanova A."/>
        </authorList>
    </citation>
    <scope>NUCLEOTIDE SEQUENCE [LARGE SCALE GENOMIC DNA]</scope>
    <source>
        <strain evidence="2">PX4</strain>
    </source>
</reference>
<dbReference type="STRING" id="1387353.BSF38_03511"/>
<protein>
    <recommendedName>
        <fullName evidence="3">SprT-like domain-containing protein</fullName>
    </recommendedName>
</protein>
<dbReference type="EMBL" id="CP019082">
    <property type="protein sequence ID" value="APW61979.1"/>
    <property type="molecule type" value="Genomic_DNA"/>
</dbReference>
<dbReference type="RefSeq" id="WP_237170502.1">
    <property type="nucleotide sequence ID" value="NZ_CP019082.1"/>
</dbReference>
<dbReference type="Proteomes" id="UP000186309">
    <property type="component" value="Chromosome"/>
</dbReference>
<accession>A0A1U7CSV6</accession>
<gene>
    <name evidence="1" type="ORF">BSF38_03511</name>
</gene>
<sequence>MSDDGWLDGPGPGRARQARLVSLLYAPDDVAARSRRIYNAVIEQSAQIHAGDFKVVGVDDLQLLFRLYDREFFRERLAEMLAEDRAYPMGFRLSKRLTRAAGQTIRQIRRVKAGGKVVDDVEYEISVSTTLLYSTFQHVEREVIVGGLVCRDRLEALQRIMEHELLHLAEFLGWGRSNCSADNFHMLSRRIFAHEGVTHDLVTPREQAAAAYNVRVGDVVAFEIDGARRHGRVNRITRRATVLVESPQGEPFTDGRRYLTFYVPLPLLRKVGG</sequence>
<organism evidence="1 2">
    <name type="scientific">Paludisphaera borealis</name>
    <dbReference type="NCBI Taxonomy" id="1387353"/>
    <lineage>
        <taxon>Bacteria</taxon>
        <taxon>Pseudomonadati</taxon>
        <taxon>Planctomycetota</taxon>
        <taxon>Planctomycetia</taxon>
        <taxon>Isosphaerales</taxon>
        <taxon>Isosphaeraceae</taxon>
        <taxon>Paludisphaera</taxon>
    </lineage>
</organism>
<proteinExistence type="predicted"/>
<dbReference type="KEGG" id="pbor:BSF38_03511"/>